<dbReference type="Gene3D" id="3.40.50.300">
    <property type="entry name" value="P-loop containing nucleotide triphosphate hydrolases"/>
    <property type="match status" value="1"/>
</dbReference>
<gene>
    <name evidence="2" type="ORF">NIES267_09500</name>
</gene>
<proteinExistence type="predicted"/>
<reference evidence="2 3" key="1">
    <citation type="submission" date="2017-06" db="EMBL/GenBank/DDBJ databases">
        <title>Genome sequencing of cyanobaciteial culture collection at National Institute for Environmental Studies (NIES).</title>
        <authorList>
            <person name="Hirose Y."/>
            <person name="Shimura Y."/>
            <person name="Fujisawa T."/>
            <person name="Nakamura Y."/>
            <person name="Kawachi M."/>
        </authorList>
    </citation>
    <scope>NUCLEOTIDE SEQUENCE [LARGE SCALE GENOMIC DNA]</scope>
    <source>
        <strain evidence="2 3">NIES-267</strain>
    </source>
</reference>
<evidence type="ECO:0000313" key="3">
    <source>
        <dbReference type="Proteomes" id="UP000218418"/>
    </source>
</evidence>
<name>A0A1Z4LJQ9_9CYAN</name>
<organism evidence="2 3">
    <name type="scientific">Calothrix parasitica NIES-267</name>
    <dbReference type="NCBI Taxonomy" id="1973488"/>
    <lineage>
        <taxon>Bacteria</taxon>
        <taxon>Bacillati</taxon>
        <taxon>Cyanobacteriota</taxon>
        <taxon>Cyanophyceae</taxon>
        <taxon>Nostocales</taxon>
        <taxon>Calotrichaceae</taxon>
        <taxon>Calothrix</taxon>
    </lineage>
</organism>
<feature type="domain" description="AAA+ ATPase" evidence="1">
    <location>
        <begin position="34"/>
        <end position="309"/>
    </location>
</feature>
<dbReference type="InterPro" id="IPR003593">
    <property type="entry name" value="AAA+_ATPase"/>
</dbReference>
<dbReference type="AlphaFoldDB" id="A0A1Z4LJQ9"/>
<sequence>MTRWFNTAGPCQADIHYMVSPTSRLPNLKQLISQHSYFVIHAPRQTGKTTAMLALAEELTNGDRHTAVMVSAEVGSPFPHDPGAAELAILDAWWASAKFDLPSDLHPPSLNNEAQPGRRIQAALQAWAASSKRPLVLFIDEIDSLQDETLISVLRQLRDGYRTRPKNFPLSVGLIGLRDVRDYKFASGGSGRLNTSSPFNIKVSSLTLRNFNSTEVRELYQQHTEDTGQAFTDQAIDIAFDLTQGQPWLVNALAKEIVEKIVPDRNVAITSEHILKAKEILIARQDTHLDSLTERLREQRVKAIIEPMLAGQTLGDTPGTTTDNI</sequence>
<dbReference type="SMART" id="SM00382">
    <property type="entry name" value="AAA"/>
    <property type="match status" value="1"/>
</dbReference>
<dbReference type="Pfam" id="PF13401">
    <property type="entry name" value="AAA_22"/>
    <property type="match status" value="1"/>
</dbReference>
<evidence type="ECO:0000259" key="1">
    <source>
        <dbReference type="SMART" id="SM00382"/>
    </source>
</evidence>
<dbReference type="GO" id="GO:0016887">
    <property type="term" value="F:ATP hydrolysis activity"/>
    <property type="evidence" value="ECO:0007669"/>
    <property type="project" value="InterPro"/>
</dbReference>
<dbReference type="InterPro" id="IPR027417">
    <property type="entry name" value="P-loop_NTPase"/>
</dbReference>
<dbReference type="SUPFAM" id="SSF52540">
    <property type="entry name" value="P-loop containing nucleoside triphosphate hydrolases"/>
    <property type="match status" value="1"/>
</dbReference>
<evidence type="ECO:0000313" key="2">
    <source>
        <dbReference type="EMBL" id="BAY81473.1"/>
    </source>
</evidence>
<dbReference type="Proteomes" id="UP000218418">
    <property type="component" value="Chromosome"/>
</dbReference>
<accession>A0A1Z4LJQ9</accession>
<keyword evidence="3" id="KW-1185">Reference proteome</keyword>
<dbReference type="InterPro" id="IPR049945">
    <property type="entry name" value="AAA_22"/>
</dbReference>
<protein>
    <recommendedName>
        <fullName evidence="1">AAA+ ATPase domain-containing protein</fullName>
    </recommendedName>
</protein>
<dbReference type="EMBL" id="AP018227">
    <property type="protein sequence ID" value="BAY81473.1"/>
    <property type="molecule type" value="Genomic_DNA"/>
</dbReference>